<evidence type="ECO:0000256" key="4">
    <source>
        <dbReference type="ARBA" id="ARBA00023002"/>
    </source>
</evidence>
<sequence length="335" mass="36815">MASESKHQVIIVGGGITGLTLALMLQHLQIDYVLLEAYKSVTPNVGASIGLYANGLRILDQLGVYEDVCKVAQSAKLHIVRDGETGQRLSKMPCGPILKTRHGYAPMFMERYQLLRVLYKHITEKERVFVDKKVQKIEDYEGRVLVHTEDGTTFEGQITVGADGVHSTVRKEMWRNADEKDPGAIPTEDRQDIKCEYACVFGLAKPTPGIAPGDVIAASKPQSTRVPRLVDMVERCQQAQYAAAWDTRGIKLLAKYIIPLQSDSKATDFYSSFITSGLSLKTLGLPQVEHQWAYDDEKESGTAAGNNTMVVVGASLALFAGILAVRVARYGRVSV</sequence>
<evidence type="ECO:0000256" key="3">
    <source>
        <dbReference type="ARBA" id="ARBA00022827"/>
    </source>
</evidence>
<evidence type="ECO:0000256" key="5">
    <source>
        <dbReference type="SAM" id="Phobius"/>
    </source>
</evidence>
<dbReference type="RefSeq" id="XP_066635935.1">
    <property type="nucleotide sequence ID" value="XM_066773368.1"/>
</dbReference>
<dbReference type="PANTHER" id="PTHR47356:SF2">
    <property type="entry name" value="FAD-BINDING DOMAIN-CONTAINING PROTEIN-RELATED"/>
    <property type="match status" value="1"/>
</dbReference>
<name>A0ABR3CRE7_9PEZI</name>
<dbReference type="InterPro" id="IPR036188">
    <property type="entry name" value="FAD/NAD-bd_sf"/>
</dbReference>
<keyword evidence="3" id="KW-0274">FAD</keyword>
<keyword evidence="8" id="KW-1185">Reference proteome</keyword>
<feature type="transmembrane region" description="Helical" evidence="5">
    <location>
        <begin position="308"/>
        <end position="328"/>
    </location>
</feature>
<keyword evidence="4" id="KW-0560">Oxidoreductase</keyword>
<keyword evidence="5" id="KW-0472">Membrane</keyword>
<feature type="domain" description="FAD-binding" evidence="6">
    <location>
        <begin position="7"/>
        <end position="173"/>
    </location>
</feature>
<proteinExistence type="inferred from homology"/>
<dbReference type="PRINTS" id="PR00420">
    <property type="entry name" value="RNGMNOXGNASE"/>
</dbReference>
<dbReference type="SUPFAM" id="SSF51905">
    <property type="entry name" value="FAD/NAD(P)-binding domain"/>
    <property type="match status" value="1"/>
</dbReference>
<dbReference type="PANTHER" id="PTHR47356">
    <property type="entry name" value="FAD-DEPENDENT MONOOXYGENASE ASQG-RELATED"/>
    <property type="match status" value="1"/>
</dbReference>
<comment type="similarity">
    <text evidence="1">Belongs to the paxM FAD-dependent monooxygenase family.</text>
</comment>
<keyword evidence="2" id="KW-0285">Flavoprotein</keyword>
<evidence type="ECO:0000256" key="1">
    <source>
        <dbReference type="ARBA" id="ARBA00007992"/>
    </source>
</evidence>
<dbReference type="InterPro" id="IPR050562">
    <property type="entry name" value="FAD_mOase_fung"/>
</dbReference>
<evidence type="ECO:0000313" key="7">
    <source>
        <dbReference type="EMBL" id="KAL0262906.1"/>
    </source>
</evidence>
<protein>
    <recommendedName>
        <fullName evidence="6">FAD-binding domain-containing protein</fullName>
    </recommendedName>
</protein>
<evidence type="ECO:0000256" key="2">
    <source>
        <dbReference type="ARBA" id="ARBA00022630"/>
    </source>
</evidence>
<dbReference type="Proteomes" id="UP001430584">
    <property type="component" value="Unassembled WGS sequence"/>
</dbReference>
<dbReference type="Pfam" id="PF01494">
    <property type="entry name" value="FAD_binding_3"/>
    <property type="match status" value="1"/>
</dbReference>
<dbReference type="Gene3D" id="3.50.50.60">
    <property type="entry name" value="FAD/NAD(P)-binding domain"/>
    <property type="match status" value="1"/>
</dbReference>
<comment type="caution">
    <text evidence="7">The sequence shown here is derived from an EMBL/GenBank/DDBJ whole genome shotgun (WGS) entry which is preliminary data.</text>
</comment>
<accession>A0ABR3CRE7</accession>
<evidence type="ECO:0000259" key="6">
    <source>
        <dbReference type="Pfam" id="PF01494"/>
    </source>
</evidence>
<gene>
    <name evidence="7" type="ORF">SLS55_001880</name>
</gene>
<evidence type="ECO:0000313" key="8">
    <source>
        <dbReference type="Proteomes" id="UP001430584"/>
    </source>
</evidence>
<organism evidence="7 8">
    <name type="scientific">Diplodia seriata</name>
    <dbReference type="NCBI Taxonomy" id="420778"/>
    <lineage>
        <taxon>Eukaryota</taxon>
        <taxon>Fungi</taxon>
        <taxon>Dikarya</taxon>
        <taxon>Ascomycota</taxon>
        <taxon>Pezizomycotina</taxon>
        <taxon>Dothideomycetes</taxon>
        <taxon>Dothideomycetes incertae sedis</taxon>
        <taxon>Botryosphaeriales</taxon>
        <taxon>Botryosphaeriaceae</taxon>
        <taxon>Diplodia</taxon>
    </lineage>
</organism>
<reference evidence="7 8" key="1">
    <citation type="submission" date="2024-02" db="EMBL/GenBank/DDBJ databases">
        <title>De novo assembly and annotation of 12 fungi associated with fruit tree decline syndrome in Ontario, Canada.</title>
        <authorList>
            <person name="Sulman M."/>
            <person name="Ellouze W."/>
            <person name="Ilyukhin E."/>
        </authorList>
    </citation>
    <scope>NUCLEOTIDE SEQUENCE [LARGE SCALE GENOMIC DNA]</scope>
    <source>
        <strain evidence="7 8">FDS-637</strain>
    </source>
</reference>
<dbReference type="EMBL" id="JAJVCZ030000002">
    <property type="protein sequence ID" value="KAL0262906.1"/>
    <property type="molecule type" value="Genomic_DNA"/>
</dbReference>
<dbReference type="InterPro" id="IPR002938">
    <property type="entry name" value="FAD-bd"/>
</dbReference>
<keyword evidence="5" id="KW-1133">Transmembrane helix</keyword>
<keyword evidence="5" id="KW-0812">Transmembrane</keyword>
<dbReference type="GeneID" id="92005965"/>